<organism evidence="2 3">
    <name type="scientific">Paenibacillus stellifer</name>
    <dbReference type="NCBI Taxonomy" id="169760"/>
    <lineage>
        <taxon>Bacteria</taxon>
        <taxon>Bacillati</taxon>
        <taxon>Bacillota</taxon>
        <taxon>Bacilli</taxon>
        <taxon>Bacillales</taxon>
        <taxon>Paenibacillaceae</taxon>
        <taxon>Paenibacillus</taxon>
    </lineage>
</organism>
<dbReference type="RefSeq" id="WP_038697235.1">
    <property type="nucleotide sequence ID" value="NZ_CP009286.1"/>
</dbReference>
<evidence type="ECO:0000313" key="3">
    <source>
        <dbReference type="Proteomes" id="UP000029507"/>
    </source>
</evidence>
<feature type="compositionally biased region" description="Basic and acidic residues" evidence="1">
    <location>
        <begin position="1"/>
        <end position="19"/>
    </location>
</feature>
<protein>
    <recommendedName>
        <fullName evidence="4">Ni2+-binding GTPase</fullName>
    </recommendedName>
</protein>
<sequence length="69" mass="7756">MTENQDSYKERMSSLKEKGALPPEAENLMEELLTRLAEAERSNLALRRAALKAAGGQTMSTRLRDALYE</sequence>
<accession>A0A089LX72</accession>
<name>A0A089LX72_9BACL</name>
<dbReference type="STRING" id="169760.PSTEL_18090"/>
<evidence type="ECO:0000256" key="1">
    <source>
        <dbReference type="SAM" id="MobiDB-lite"/>
    </source>
</evidence>
<dbReference type="HOGENOM" id="CLU_203141_1_0_9"/>
<gene>
    <name evidence="2" type="ORF">PSTEL_18090</name>
</gene>
<evidence type="ECO:0008006" key="4">
    <source>
        <dbReference type="Google" id="ProtNLM"/>
    </source>
</evidence>
<evidence type="ECO:0000313" key="2">
    <source>
        <dbReference type="EMBL" id="AIQ64735.1"/>
    </source>
</evidence>
<keyword evidence="3" id="KW-1185">Reference proteome</keyword>
<proteinExistence type="predicted"/>
<feature type="region of interest" description="Disordered" evidence="1">
    <location>
        <begin position="1"/>
        <end position="23"/>
    </location>
</feature>
<reference evidence="2 3" key="1">
    <citation type="submission" date="2014-08" db="EMBL/GenBank/DDBJ databases">
        <title>Comparative genomics of the Paenibacillus odorifer group.</title>
        <authorList>
            <person name="den Bakker H.C."/>
            <person name="Tsai Y.-C."/>
            <person name="Martin N."/>
            <person name="Korlach J."/>
            <person name="Wiedmann M."/>
        </authorList>
    </citation>
    <scope>NUCLEOTIDE SEQUENCE [LARGE SCALE GENOMIC DNA]</scope>
    <source>
        <strain evidence="2 3">DSM 14472</strain>
    </source>
</reference>
<dbReference type="KEGG" id="pste:PSTEL_18090"/>
<dbReference type="EMBL" id="CP009286">
    <property type="protein sequence ID" value="AIQ64735.1"/>
    <property type="molecule type" value="Genomic_DNA"/>
</dbReference>
<dbReference type="Proteomes" id="UP000029507">
    <property type="component" value="Chromosome"/>
</dbReference>
<dbReference type="AlphaFoldDB" id="A0A089LX72"/>